<reference evidence="1 2" key="1">
    <citation type="journal article" date="2015" name="Nature">
        <title>rRNA introns, odd ribosomes, and small enigmatic genomes across a large radiation of phyla.</title>
        <authorList>
            <person name="Brown C.T."/>
            <person name="Hug L.A."/>
            <person name="Thomas B.C."/>
            <person name="Sharon I."/>
            <person name="Castelle C.J."/>
            <person name="Singh A."/>
            <person name="Wilkins M.J."/>
            <person name="Williams K.H."/>
            <person name="Banfield J.F."/>
        </authorList>
    </citation>
    <scope>NUCLEOTIDE SEQUENCE [LARGE SCALE GENOMIC DNA]</scope>
</reference>
<evidence type="ECO:0000313" key="2">
    <source>
        <dbReference type="Proteomes" id="UP000033965"/>
    </source>
</evidence>
<evidence type="ECO:0000313" key="1">
    <source>
        <dbReference type="EMBL" id="KKW09479.1"/>
    </source>
</evidence>
<comment type="caution">
    <text evidence="1">The sequence shown here is derived from an EMBL/GenBank/DDBJ whole genome shotgun (WGS) entry which is preliminary data.</text>
</comment>
<proteinExistence type="predicted"/>
<sequence>MKDKKNKVRISSQVSIFTPETLKKIVEDVVLPSHHNLQLDIDTKIENLARMMARSFKETDEKVLTMDQRIILVREEILRKLDGTNVRIDDLALNRVKYVDFEILKKDVEFLKAKFDRKRVHGK</sequence>
<accession>A0A0G1YSW9</accession>
<protein>
    <submittedName>
        <fullName evidence="1">Uncharacterized protein</fullName>
    </submittedName>
</protein>
<dbReference type="EMBL" id="LCPZ01000001">
    <property type="protein sequence ID" value="KKW09479.1"/>
    <property type="molecule type" value="Genomic_DNA"/>
</dbReference>
<name>A0A0G1YSW9_9BACT</name>
<organism evidence="1 2">
    <name type="scientific">Candidatus Kaiserbacteria bacterium GW2011_GWA2_49_19</name>
    <dbReference type="NCBI Taxonomy" id="1618669"/>
    <lineage>
        <taxon>Bacteria</taxon>
        <taxon>Candidatus Kaiseribacteriota</taxon>
    </lineage>
</organism>
<dbReference type="Proteomes" id="UP000033965">
    <property type="component" value="Unassembled WGS sequence"/>
</dbReference>
<gene>
    <name evidence="1" type="ORF">UY44_C0001G0044</name>
</gene>
<dbReference type="AlphaFoldDB" id="A0A0G1YSW9"/>